<feature type="transmembrane region" description="Helical" evidence="15">
    <location>
        <begin position="221"/>
        <end position="238"/>
    </location>
</feature>
<dbReference type="GO" id="GO:0050613">
    <property type="term" value="F:Delta14-sterol reductase activity"/>
    <property type="evidence" value="ECO:0007669"/>
    <property type="project" value="UniProtKB-ARBA"/>
</dbReference>
<feature type="transmembrane region" description="Helical" evidence="15">
    <location>
        <begin position="515"/>
        <end position="541"/>
    </location>
</feature>
<evidence type="ECO:0000256" key="6">
    <source>
        <dbReference type="ARBA" id="ARBA00022955"/>
    </source>
</evidence>
<evidence type="ECO:0000256" key="2">
    <source>
        <dbReference type="ARBA" id="ARBA00005402"/>
    </source>
</evidence>
<keyword evidence="11 15" id="KW-0472">Membrane</keyword>
<dbReference type="PANTHER" id="PTHR21257">
    <property type="entry name" value="DELTA(14)-STEROL REDUCTASE"/>
    <property type="match status" value="1"/>
</dbReference>
<feature type="transmembrane region" description="Helical" evidence="15">
    <location>
        <begin position="445"/>
        <end position="464"/>
    </location>
</feature>
<keyword evidence="6" id="KW-0752">Steroid biosynthesis</keyword>
<dbReference type="PANTHER" id="PTHR21257:SF52">
    <property type="entry name" value="DELTA(14)-STEROL REDUCTASE TM7SF2"/>
    <property type="match status" value="1"/>
</dbReference>
<evidence type="ECO:0000256" key="9">
    <source>
        <dbReference type="ARBA" id="ARBA00023011"/>
    </source>
</evidence>
<evidence type="ECO:0000256" key="7">
    <source>
        <dbReference type="ARBA" id="ARBA00022989"/>
    </source>
</evidence>
<dbReference type="FunFam" id="1.20.120.1630:FF:000008">
    <property type="entry name" value="C-14 sterol reductase"/>
    <property type="match status" value="1"/>
</dbReference>
<accession>M9LW22</accession>
<keyword evidence="10" id="KW-0443">Lipid metabolism</keyword>
<proteinExistence type="inferred from homology"/>
<evidence type="ECO:0000313" key="16">
    <source>
        <dbReference type="EMBL" id="GAC74314.1"/>
    </source>
</evidence>
<dbReference type="EMBL" id="DF196776">
    <property type="protein sequence ID" value="GAC74314.1"/>
    <property type="molecule type" value="Genomic_DNA"/>
</dbReference>
<dbReference type="PROSITE" id="PS01018">
    <property type="entry name" value="STEROL_REDUCT_2"/>
    <property type="match status" value="1"/>
</dbReference>
<feature type="region of interest" description="Disordered" evidence="14">
    <location>
        <begin position="72"/>
        <end position="153"/>
    </location>
</feature>
<feature type="transmembrane region" description="Helical" evidence="15">
    <location>
        <begin position="258"/>
        <end position="277"/>
    </location>
</feature>
<feature type="transmembrane region" description="Helical" evidence="15">
    <location>
        <begin position="161"/>
        <end position="182"/>
    </location>
</feature>
<comment type="subcellular location">
    <subcellularLocation>
        <location evidence="1">Membrane</location>
        <topology evidence="1">Multi-pass membrane protein</topology>
    </subcellularLocation>
</comment>
<gene>
    <name evidence="16" type="ORF">PANT_10c00106</name>
</gene>
<keyword evidence="5" id="KW-0521">NADP</keyword>
<feature type="transmembrane region" description="Helical" evidence="15">
    <location>
        <begin position="289"/>
        <end position="310"/>
    </location>
</feature>
<comment type="similarity">
    <text evidence="2">Belongs to the ERG4/ERG24 family.</text>
</comment>
<evidence type="ECO:0000256" key="8">
    <source>
        <dbReference type="ARBA" id="ARBA00023002"/>
    </source>
</evidence>
<keyword evidence="7 15" id="KW-1133">Transmembrane helix</keyword>
<organism evidence="16 17">
    <name type="scientific">Pseudozyma antarctica (strain T-34)</name>
    <name type="common">Yeast</name>
    <name type="synonym">Candida antarctica</name>
    <dbReference type="NCBI Taxonomy" id="1151754"/>
    <lineage>
        <taxon>Eukaryota</taxon>
        <taxon>Fungi</taxon>
        <taxon>Dikarya</taxon>
        <taxon>Basidiomycota</taxon>
        <taxon>Ustilaginomycotina</taxon>
        <taxon>Ustilaginomycetes</taxon>
        <taxon>Ustilaginales</taxon>
        <taxon>Ustilaginaceae</taxon>
        <taxon>Moesziomyces</taxon>
    </lineage>
</organism>
<dbReference type="Gene3D" id="1.20.120.1630">
    <property type="match status" value="1"/>
</dbReference>
<dbReference type="Pfam" id="PF01222">
    <property type="entry name" value="ERG4_ERG24"/>
    <property type="match status" value="1"/>
</dbReference>
<reference evidence="17" key="1">
    <citation type="journal article" date="2013" name="Genome Announc.">
        <title>Genome sequence of the basidiomycetous yeast Pseudozyma antarctica T-34, a producer of the glycolipid biosurfactants mannosylerythritol lipids.</title>
        <authorList>
            <person name="Morita T."/>
            <person name="Koike H."/>
            <person name="Koyama Y."/>
            <person name="Hagiwara H."/>
            <person name="Ito E."/>
            <person name="Fukuoka T."/>
            <person name="Imura T."/>
            <person name="Machida M."/>
            <person name="Kitamoto D."/>
        </authorList>
    </citation>
    <scope>NUCLEOTIDE SEQUENCE [LARGE SCALE GENOMIC DNA]</scope>
    <source>
        <strain evidence="17">T-34</strain>
    </source>
</reference>
<evidence type="ECO:0000313" key="17">
    <source>
        <dbReference type="Proteomes" id="UP000011976"/>
    </source>
</evidence>
<feature type="transmembrane region" description="Helical" evidence="15">
    <location>
        <begin position="383"/>
        <end position="408"/>
    </location>
</feature>
<evidence type="ECO:0000256" key="12">
    <source>
        <dbReference type="ARBA" id="ARBA00023166"/>
    </source>
</evidence>
<keyword evidence="9" id="KW-0756">Sterol biosynthesis</keyword>
<dbReference type="STRING" id="1151754.M9LW22"/>
<evidence type="ECO:0000256" key="13">
    <source>
        <dbReference type="ARBA" id="ARBA00023221"/>
    </source>
</evidence>
<evidence type="ECO:0000256" key="10">
    <source>
        <dbReference type="ARBA" id="ARBA00023098"/>
    </source>
</evidence>
<evidence type="ECO:0000256" key="3">
    <source>
        <dbReference type="ARBA" id="ARBA00022516"/>
    </source>
</evidence>
<keyword evidence="4 15" id="KW-0812">Transmembrane</keyword>
<dbReference type="GO" id="GO:0006696">
    <property type="term" value="P:ergosterol biosynthetic process"/>
    <property type="evidence" value="ECO:0007669"/>
    <property type="project" value="TreeGrafter"/>
</dbReference>
<dbReference type="Proteomes" id="UP000011976">
    <property type="component" value="Unassembled WGS sequence"/>
</dbReference>
<dbReference type="InterPro" id="IPR001171">
    <property type="entry name" value="ERG24_DHCR-like"/>
</dbReference>
<dbReference type="OrthoDB" id="10262235at2759"/>
<feature type="compositionally biased region" description="Low complexity" evidence="14">
    <location>
        <begin position="107"/>
        <end position="133"/>
    </location>
</feature>
<evidence type="ECO:0000256" key="11">
    <source>
        <dbReference type="ARBA" id="ARBA00023136"/>
    </source>
</evidence>
<dbReference type="InterPro" id="IPR018083">
    <property type="entry name" value="Sterol_reductase_CS"/>
</dbReference>
<evidence type="ECO:0000256" key="4">
    <source>
        <dbReference type="ARBA" id="ARBA00022692"/>
    </source>
</evidence>
<keyword evidence="3" id="KW-0444">Lipid biosynthesis</keyword>
<evidence type="ECO:0000256" key="15">
    <source>
        <dbReference type="SAM" id="Phobius"/>
    </source>
</evidence>
<protein>
    <submittedName>
        <fullName evidence="16">Sterol reductase</fullName>
    </submittedName>
</protein>
<keyword evidence="12" id="KW-1207">Sterol metabolism</keyword>
<evidence type="ECO:0000256" key="14">
    <source>
        <dbReference type="SAM" id="MobiDB-lite"/>
    </source>
</evidence>
<name>M9LW22_PSEA3</name>
<evidence type="ECO:0000256" key="5">
    <source>
        <dbReference type="ARBA" id="ARBA00022857"/>
    </source>
</evidence>
<dbReference type="GO" id="GO:0005789">
    <property type="term" value="C:endoplasmic reticulum membrane"/>
    <property type="evidence" value="ECO:0007669"/>
    <property type="project" value="TreeGrafter"/>
</dbReference>
<feature type="transmembrane region" description="Helical" evidence="15">
    <location>
        <begin position="414"/>
        <end position="433"/>
    </location>
</feature>
<evidence type="ECO:0000256" key="1">
    <source>
        <dbReference type="ARBA" id="ARBA00004141"/>
    </source>
</evidence>
<keyword evidence="8" id="KW-0560">Oxidoreductase</keyword>
<dbReference type="PROSITE" id="PS01017">
    <property type="entry name" value="STEROL_REDUCT_1"/>
    <property type="match status" value="1"/>
</dbReference>
<sequence length="575" mass="63600">MAPIPSAPVDPLGISAGMDGAPQPLTTIAVLIHPSIRSFGNSTAVHTALLCQLRPEQRKRRTLVPVALSMVTTRSASRTPRKSRGRVSFPSDSVDNSPAPATPTPAPRSSSSRSSPTKKSSSSSSSSTPASPAVRRRKSSVMSQKSLSKEQLGPKTTHYEFAGPLGAAFVSLTVPFFSYYLYFGCSEKLGCDLRLPIDNPDAIRSLLVQGVKDSLFDTTAWSIYAAWYAFTVIAWLVLPGKDFEGTELRTGQRLHYKLNAFATFVVAMAASAAWIFVKGADSFTIFYQHWPGLVSAALFNSFAQAVYCYLVSFADGKLLALGGNSGNVLYDWFIGRELNPRIGSFDIKSFNELRPGLILWAILDISCACHQYIQLRGRITDSMALVCAFHLWYVADALFMESAIFSTMDITTDGFGFMLSVGDLVWVPFVYSLQARYLAFHPVHLGIAGTAAIIAVNLAGYYIFREANSEKNQFRNGCNPKNLKYMTTASGRKLLTSGWWGRSRHPNYLGDWTMAWAWSLPCGFATPIPYFYVAYFAVLLVHRQLRDDEACQKKYGKDWDKYCKLVRSRIIPGIY</sequence>
<keyword evidence="13" id="KW-0753">Steroid metabolism</keyword>
<dbReference type="AlphaFoldDB" id="M9LW22"/>